<reference evidence="4" key="1">
    <citation type="journal article" date="2017" name="Nat. Commun.">
        <title>The asparagus genome sheds light on the origin and evolution of a young Y chromosome.</title>
        <authorList>
            <person name="Harkess A."/>
            <person name="Zhou J."/>
            <person name="Xu C."/>
            <person name="Bowers J.E."/>
            <person name="Van der Hulst R."/>
            <person name="Ayyampalayam S."/>
            <person name="Mercati F."/>
            <person name="Riccardi P."/>
            <person name="McKain M.R."/>
            <person name="Kakrana A."/>
            <person name="Tang H."/>
            <person name="Ray J."/>
            <person name="Groenendijk J."/>
            <person name="Arikit S."/>
            <person name="Mathioni S.M."/>
            <person name="Nakano M."/>
            <person name="Shan H."/>
            <person name="Telgmann-Rauber A."/>
            <person name="Kanno A."/>
            <person name="Yue Z."/>
            <person name="Chen H."/>
            <person name="Li W."/>
            <person name="Chen Y."/>
            <person name="Xu X."/>
            <person name="Zhang Y."/>
            <person name="Luo S."/>
            <person name="Chen H."/>
            <person name="Gao J."/>
            <person name="Mao Z."/>
            <person name="Pires J.C."/>
            <person name="Luo M."/>
            <person name="Kudrna D."/>
            <person name="Wing R.A."/>
            <person name="Meyers B.C."/>
            <person name="Yi K."/>
            <person name="Kong H."/>
            <person name="Lavrijsen P."/>
            <person name="Sunseri F."/>
            <person name="Falavigna A."/>
            <person name="Ye Y."/>
            <person name="Leebens-Mack J.H."/>
            <person name="Chen G."/>
        </authorList>
    </citation>
    <scope>NUCLEOTIDE SEQUENCE [LARGE SCALE GENOMIC DNA]</scope>
    <source>
        <strain evidence="4">cv. DH0086</strain>
    </source>
</reference>
<dbReference type="Proteomes" id="UP000243459">
    <property type="component" value="Chromosome 1"/>
</dbReference>
<keyword evidence="4" id="KW-1185">Reference proteome</keyword>
<organism evidence="3 4">
    <name type="scientific">Asparagus officinalis</name>
    <name type="common">Garden asparagus</name>
    <dbReference type="NCBI Taxonomy" id="4686"/>
    <lineage>
        <taxon>Eukaryota</taxon>
        <taxon>Viridiplantae</taxon>
        <taxon>Streptophyta</taxon>
        <taxon>Embryophyta</taxon>
        <taxon>Tracheophyta</taxon>
        <taxon>Spermatophyta</taxon>
        <taxon>Magnoliopsida</taxon>
        <taxon>Liliopsida</taxon>
        <taxon>Asparagales</taxon>
        <taxon>Asparagaceae</taxon>
        <taxon>Asparagoideae</taxon>
        <taxon>Asparagus</taxon>
    </lineage>
</organism>
<accession>A0A5P1FQZ3</accession>
<evidence type="ECO:0000256" key="1">
    <source>
        <dbReference type="SAM" id="MobiDB-lite"/>
    </source>
</evidence>
<evidence type="ECO:0000313" key="4">
    <source>
        <dbReference type="Proteomes" id="UP000243459"/>
    </source>
</evidence>
<evidence type="ECO:0000313" key="3">
    <source>
        <dbReference type="EMBL" id="ONK80628.1"/>
    </source>
</evidence>
<sequence>MGEVAPSLFSTGGYFKPVIDFVGASDTLEFAPTIDTIEAPVPALVSLVWRGLIVSGSSDENDGASISPVLAGGERLESPSPRPMFDKDHNDKFDSKIDVGIFLEYAPRSKAYRVFNKQTLVVEESINVTFDESNIGLQDNLPRDDDEIEEGMELLQLNYKPSMNAPIDGENINEQTQEELPKAWKFAPDHPKDQIIGSPSKGILTRSKAMSECGNVVFLSQIEPKRIDDALKDEF</sequence>
<evidence type="ECO:0000259" key="2">
    <source>
        <dbReference type="Pfam" id="PF25597"/>
    </source>
</evidence>
<feature type="domain" description="Retroviral polymerase SH3-like" evidence="2">
    <location>
        <begin position="86"/>
        <end position="134"/>
    </location>
</feature>
<dbReference type="Pfam" id="PF25597">
    <property type="entry name" value="SH3_retrovirus"/>
    <property type="match status" value="1"/>
</dbReference>
<protein>
    <recommendedName>
        <fullName evidence="2">Retroviral polymerase SH3-like domain-containing protein</fullName>
    </recommendedName>
</protein>
<dbReference type="Gramene" id="ONK80628">
    <property type="protein sequence ID" value="ONK80628"/>
    <property type="gene ID" value="A4U43_C01F19950"/>
</dbReference>
<feature type="region of interest" description="Disordered" evidence="1">
    <location>
        <begin position="63"/>
        <end position="89"/>
    </location>
</feature>
<dbReference type="AlphaFoldDB" id="A0A5P1FQZ3"/>
<name>A0A5P1FQZ3_ASPOF</name>
<gene>
    <name evidence="3" type="ORF">A4U43_C01F19950</name>
</gene>
<dbReference type="EMBL" id="CM007381">
    <property type="protein sequence ID" value="ONK80628.1"/>
    <property type="molecule type" value="Genomic_DNA"/>
</dbReference>
<proteinExistence type="predicted"/>
<dbReference type="InterPro" id="IPR057670">
    <property type="entry name" value="SH3_retrovirus"/>
</dbReference>